<sequence>MKHETLIPPGATNNLKPGALEEAKKERFMEETTRGKKNFFGSPTTTYAKLTLLQATRSFLGHKKNTGANSIVQSRKGTYALNYGSGFIVATASQIFVFRGTF</sequence>
<reference evidence="2 3" key="1">
    <citation type="submission" date="2021-06" db="EMBL/GenBank/DDBJ databases">
        <title>Caerostris darwini draft genome.</title>
        <authorList>
            <person name="Kono N."/>
            <person name="Arakawa K."/>
        </authorList>
    </citation>
    <scope>NUCLEOTIDE SEQUENCE [LARGE SCALE GENOMIC DNA]</scope>
</reference>
<dbReference type="Proteomes" id="UP001054837">
    <property type="component" value="Unassembled WGS sequence"/>
</dbReference>
<keyword evidence="3" id="KW-1185">Reference proteome</keyword>
<evidence type="ECO:0000313" key="2">
    <source>
        <dbReference type="EMBL" id="GIY55013.1"/>
    </source>
</evidence>
<evidence type="ECO:0000256" key="1">
    <source>
        <dbReference type="SAM" id="MobiDB-lite"/>
    </source>
</evidence>
<evidence type="ECO:0000313" key="3">
    <source>
        <dbReference type="Proteomes" id="UP001054837"/>
    </source>
</evidence>
<feature type="region of interest" description="Disordered" evidence="1">
    <location>
        <begin position="1"/>
        <end position="21"/>
    </location>
</feature>
<organism evidence="2 3">
    <name type="scientific">Caerostris darwini</name>
    <dbReference type="NCBI Taxonomy" id="1538125"/>
    <lineage>
        <taxon>Eukaryota</taxon>
        <taxon>Metazoa</taxon>
        <taxon>Ecdysozoa</taxon>
        <taxon>Arthropoda</taxon>
        <taxon>Chelicerata</taxon>
        <taxon>Arachnida</taxon>
        <taxon>Araneae</taxon>
        <taxon>Araneomorphae</taxon>
        <taxon>Entelegynae</taxon>
        <taxon>Araneoidea</taxon>
        <taxon>Araneidae</taxon>
        <taxon>Caerostris</taxon>
    </lineage>
</organism>
<name>A0AAV4UB65_9ARAC</name>
<dbReference type="EMBL" id="BPLQ01011025">
    <property type="protein sequence ID" value="GIY55013.1"/>
    <property type="molecule type" value="Genomic_DNA"/>
</dbReference>
<proteinExistence type="predicted"/>
<comment type="caution">
    <text evidence="2">The sequence shown here is derived from an EMBL/GenBank/DDBJ whole genome shotgun (WGS) entry which is preliminary data.</text>
</comment>
<dbReference type="AlphaFoldDB" id="A0AAV4UB65"/>
<protein>
    <submittedName>
        <fullName evidence="2">Uncharacterized protein</fullName>
    </submittedName>
</protein>
<gene>
    <name evidence="2" type="ORF">CDAR_254431</name>
</gene>
<accession>A0AAV4UB65</accession>